<protein>
    <submittedName>
        <fullName evidence="3">Uncharacterized protein</fullName>
    </submittedName>
</protein>
<dbReference type="OrthoDB" id="2496785at2759"/>
<evidence type="ECO:0000313" key="4">
    <source>
        <dbReference type="Proteomes" id="UP000037035"/>
    </source>
</evidence>
<organism evidence="3 4">
    <name type="scientific">Puccinia sorghi</name>
    <dbReference type="NCBI Taxonomy" id="27349"/>
    <lineage>
        <taxon>Eukaryota</taxon>
        <taxon>Fungi</taxon>
        <taxon>Dikarya</taxon>
        <taxon>Basidiomycota</taxon>
        <taxon>Pucciniomycotina</taxon>
        <taxon>Pucciniomycetes</taxon>
        <taxon>Pucciniales</taxon>
        <taxon>Pucciniaceae</taxon>
        <taxon>Puccinia</taxon>
    </lineage>
</organism>
<dbReference type="AlphaFoldDB" id="A0A0L6UST9"/>
<keyword evidence="4" id="KW-1185">Reference proteome</keyword>
<name>A0A0L6UST9_9BASI</name>
<feature type="coiled-coil region" evidence="1">
    <location>
        <begin position="92"/>
        <end position="119"/>
    </location>
</feature>
<dbReference type="Proteomes" id="UP000037035">
    <property type="component" value="Unassembled WGS sequence"/>
</dbReference>
<dbReference type="EMBL" id="LAVV01008948">
    <property type="protein sequence ID" value="KNZ51569.1"/>
    <property type="molecule type" value="Genomic_DNA"/>
</dbReference>
<sequence>MSSSICSKSRAALISPVAHHSSRVSRSCIQIQKQFHTNANPVFQPDNAVPTTDAKGFQKRERGEEGRYAREKVGFCLNTCPTCLDFARSILEADEVAELKELRDELARHKAKIDQLEQSV</sequence>
<comment type="caution">
    <text evidence="3">The sequence shown here is derived from an EMBL/GenBank/DDBJ whole genome shotgun (WGS) entry which is preliminary data.</text>
</comment>
<evidence type="ECO:0000313" key="3">
    <source>
        <dbReference type="EMBL" id="KNZ51569.1"/>
    </source>
</evidence>
<dbReference type="VEuPathDB" id="FungiDB:VP01_3901g2"/>
<evidence type="ECO:0000256" key="1">
    <source>
        <dbReference type="SAM" id="Coils"/>
    </source>
</evidence>
<accession>A0A0L6UST9</accession>
<proteinExistence type="predicted"/>
<feature type="region of interest" description="Disordered" evidence="2">
    <location>
        <begin position="40"/>
        <end position="64"/>
    </location>
</feature>
<evidence type="ECO:0000256" key="2">
    <source>
        <dbReference type="SAM" id="MobiDB-lite"/>
    </source>
</evidence>
<reference evidence="3 4" key="1">
    <citation type="submission" date="2015-08" db="EMBL/GenBank/DDBJ databases">
        <title>Next Generation Sequencing and Analysis of the Genome of Puccinia sorghi L Schw, the Causal Agent of Maize Common Rust.</title>
        <authorList>
            <person name="Rochi L."/>
            <person name="Burguener G."/>
            <person name="Darino M."/>
            <person name="Turjanski A."/>
            <person name="Kreff E."/>
            <person name="Dieguez M.J."/>
            <person name="Sacco F."/>
        </authorList>
    </citation>
    <scope>NUCLEOTIDE SEQUENCE [LARGE SCALE GENOMIC DNA]</scope>
    <source>
        <strain evidence="3 4">RO10H11247</strain>
    </source>
</reference>
<keyword evidence="1" id="KW-0175">Coiled coil</keyword>
<gene>
    <name evidence="3" type="ORF">VP01_3901g2</name>
</gene>